<name>F1TIY3_RHOHA</name>
<dbReference type="EMBL" id="ADNW02000009">
    <property type="protein sequence ID" value="EGD24320.1"/>
    <property type="molecule type" value="Genomic_DNA"/>
</dbReference>
<keyword evidence="3" id="KW-1185">Reference proteome</keyword>
<feature type="region of interest" description="Disordered" evidence="1">
    <location>
        <begin position="1"/>
        <end position="66"/>
    </location>
</feature>
<evidence type="ECO:0000313" key="3">
    <source>
        <dbReference type="Proteomes" id="UP000004245"/>
    </source>
</evidence>
<proteinExistence type="predicted"/>
<dbReference type="HOGENOM" id="CLU_2828372_0_0_11"/>
<organism evidence="2 3">
    <name type="scientific">Prescottella equi ATCC 33707</name>
    <dbReference type="NCBI Taxonomy" id="525370"/>
    <lineage>
        <taxon>Bacteria</taxon>
        <taxon>Bacillati</taxon>
        <taxon>Actinomycetota</taxon>
        <taxon>Actinomycetes</taxon>
        <taxon>Mycobacteriales</taxon>
        <taxon>Nocardiaceae</taxon>
        <taxon>Prescottella</taxon>
    </lineage>
</organism>
<accession>F1TIY3</accession>
<evidence type="ECO:0000256" key="1">
    <source>
        <dbReference type="SAM" id="MobiDB-lite"/>
    </source>
</evidence>
<comment type="caution">
    <text evidence="2">The sequence shown here is derived from an EMBL/GenBank/DDBJ whole genome shotgun (WGS) entry which is preliminary data.</text>
</comment>
<protein>
    <submittedName>
        <fullName evidence="2">Uncharacterized protein</fullName>
    </submittedName>
</protein>
<evidence type="ECO:0000313" key="2">
    <source>
        <dbReference type="EMBL" id="EGD24320.1"/>
    </source>
</evidence>
<sequence>MRRDRGTTPLARRADAANLSTSGCDGPTRSVLVSRNPVALAPPPSTDRSSEGSPVMAGSTPNVRSV</sequence>
<gene>
    <name evidence="2" type="ORF">HMPREF0724_11856</name>
</gene>
<dbReference type="Proteomes" id="UP000004245">
    <property type="component" value="Unassembled WGS sequence"/>
</dbReference>
<reference evidence="2" key="1">
    <citation type="submission" date="2011-01" db="EMBL/GenBank/DDBJ databases">
        <authorList>
            <person name="Muzny D."/>
            <person name="Qin X."/>
            <person name="Buhay C."/>
            <person name="Dugan-Rocha S."/>
            <person name="Ding Y."/>
            <person name="Chen G."/>
            <person name="Hawes A."/>
            <person name="Holder M."/>
            <person name="Jhangiani S."/>
            <person name="Johnson A."/>
            <person name="Khan Z."/>
            <person name="Li Z."/>
            <person name="Liu W."/>
            <person name="Liu X."/>
            <person name="Perez L."/>
            <person name="Shen H."/>
            <person name="Wang Q."/>
            <person name="Watt J."/>
            <person name="Xi L."/>
            <person name="Xin Y."/>
            <person name="Zhou J."/>
            <person name="Deng J."/>
            <person name="Jiang H."/>
            <person name="Liu Y."/>
            <person name="Qu J."/>
            <person name="Song X.-Z."/>
            <person name="Zhang L."/>
            <person name="Villasana D."/>
            <person name="Johnson A."/>
            <person name="Liu J."/>
            <person name="Liyanage D."/>
            <person name="Lorensuhewa L."/>
            <person name="Robinson T."/>
            <person name="Song A."/>
            <person name="Song B.-B."/>
            <person name="Dinh H."/>
            <person name="Thornton R."/>
            <person name="Coyle M."/>
            <person name="Francisco L."/>
            <person name="Jackson L."/>
            <person name="Javaid M."/>
            <person name="Korchina V."/>
            <person name="Kovar C."/>
            <person name="Mata R."/>
            <person name="Mathew T."/>
            <person name="Ngo R."/>
            <person name="Nguyen L."/>
            <person name="Nguyen N."/>
            <person name="Okwuonu G."/>
            <person name="Ongeri F."/>
            <person name="Pham C."/>
            <person name="Simmons D."/>
            <person name="Wilczek-Boney K."/>
            <person name="Hale W."/>
            <person name="Jakkamsetti A."/>
            <person name="Pham P."/>
            <person name="Ruth R."/>
            <person name="San Lucas F."/>
            <person name="Warren J."/>
            <person name="Zhang J."/>
            <person name="Zhao Z."/>
            <person name="Zhou C."/>
            <person name="Zhu D."/>
            <person name="Lee S."/>
            <person name="Bess C."/>
            <person name="Blankenburg K."/>
            <person name="Forbes L."/>
            <person name="Fu Q."/>
            <person name="Gubbala S."/>
            <person name="Hirani K."/>
            <person name="Jayaseelan J.C."/>
            <person name="Lara F."/>
            <person name="Munidasa M."/>
            <person name="Palculict T."/>
            <person name="Patil S."/>
            <person name="Pu L.-L."/>
            <person name="Saada N."/>
            <person name="Tang L."/>
            <person name="Weissenberger G."/>
            <person name="Zhu Y."/>
            <person name="Hemphill L."/>
            <person name="Shang Y."/>
            <person name="Youmans B."/>
            <person name="Ayvaz T."/>
            <person name="Ross M."/>
            <person name="Santibanez J."/>
            <person name="Aqrawi P."/>
            <person name="Gross S."/>
            <person name="Joshi V."/>
            <person name="Fowler G."/>
            <person name="Nazareth L."/>
            <person name="Reid J."/>
            <person name="Worley K."/>
            <person name="Petrosino J."/>
            <person name="Highlander S."/>
            <person name="Gibbs R."/>
        </authorList>
    </citation>
    <scope>NUCLEOTIDE SEQUENCE [LARGE SCALE GENOMIC DNA]</scope>
    <source>
        <strain evidence="2">ATCC 33707</strain>
    </source>
</reference>
<dbReference type="AlphaFoldDB" id="F1TIY3"/>